<protein>
    <submittedName>
        <fullName evidence="1">Uncharacterized protein</fullName>
    </submittedName>
</protein>
<organism evidence="1 2">
    <name type="scientific">Schizopora paradoxa</name>
    <dbReference type="NCBI Taxonomy" id="27342"/>
    <lineage>
        <taxon>Eukaryota</taxon>
        <taxon>Fungi</taxon>
        <taxon>Dikarya</taxon>
        <taxon>Basidiomycota</taxon>
        <taxon>Agaricomycotina</taxon>
        <taxon>Agaricomycetes</taxon>
        <taxon>Hymenochaetales</taxon>
        <taxon>Schizoporaceae</taxon>
        <taxon>Schizopora</taxon>
    </lineage>
</organism>
<dbReference type="EMBL" id="KQ085941">
    <property type="protein sequence ID" value="KLO14636.1"/>
    <property type="molecule type" value="Genomic_DNA"/>
</dbReference>
<reference evidence="1 2" key="1">
    <citation type="submission" date="2015-04" db="EMBL/GenBank/DDBJ databases">
        <title>Complete genome sequence of Schizopora paradoxa KUC8140, a cosmopolitan wood degrader in East Asia.</title>
        <authorList>
            <consortium name="DOE Joint Genome Institute"/>
            <person name="Min B."/>
            <person name="Park H."/>
            <person name="Jang Y."/>
            <person name="Kim J.-J."/>
            <person name="Kim K.H."/>
            <person name="Pangilinan J."/>
            <person name="Lipzen A."/>
            <person name="Riley R."/>
            <person name="Grigoriev I.V."/>
            <person name="Spatafora J.W."/>
            <person name="Choi I.-G."/>
        </authorList>
    </citation>
    <scope>NUCLEOTIDE SEQUENCE [LARGE SCALE GENOMIC DNA]</scope>
    <source>
        <strain evidence="1 2">KUC8140</strain>
    </source>
</reference>
<dbReference type="OrthoDB" id="3132318at2759"/>
<evidence type="ECO:0000313" key="2">
    <source>
        <dbReference type="Proteomes" id="UP000053477"/>
    </source>
</evidence>
<keyword evidence="2" id="KW-1185">Reference proteome</keyword>
<name>A0A0H2SCF8_9AGAM</name>
<feature type="non-terminal residue" evidence="1">
    <location>
        <position position="1"/>
    </location>
</feature>
<proteinExistence type="predicted"/>
<accession>A0A0H2SCF8</accession>
<sequence>HFLRLQVTAVVDCKSTHCEQSIWHPKGCSSRSCTKNYGPDIEQDVQIVEGLCWPCTYAQ</sequence>
<dbReference type="AlphaFoldDB" id="A0A0H2SCF8"/>
<feature type="non-terminal residue" evidence="1">
    <location>
        <position position="59"/>
    </location>
</feature>
<dbReference type="InParanoid" id="A0A0H2SCF8"/>
<dbReference type="Proteomes" id="UP000053477">
    <property type="component" value="Unassembled WGS sequence"/>
</dbReference>
<gene>
    <name evidence="1" type="ORF">SCHPADRAFT_814000</name>
</gene>
<evidence type="ECO:0000313" key="1">
    <source>
        <dbReference type="EMBL" id="KLO14636.1"/>
    </source>
</evidence>